<keyword evidence="3" id="KW-1185">Reference proteome</keyword>
<evidence type="ECO:0000313" key="3">
    <source>
        <dbReference type="Proteomes" id="UP000318939"/>
    </source>
</evidence>
<gene>
    <name evidence="2" type="ORF">PR018_21765</name>
</gene>
<geneLocation type="plasmid" evidence="2 3">
    <name>unnamed1</name>
</geneLocation>
<evidence type="ECO:0000256" key="1">
    <source>
        <dbReference type="SAM" id="Coils"/>
    </source>
</evidence>
<dbReference type="Proteomes" id="UP000318939">
    <property type="component" value="Plasmid unnamed1"/>
</dbReference>
<name>A0ABY8IMG7_9HYPH</name>
<evidence type="ECO:0008006" key="4">
    <source>
        <dbReference type="Google" id="ProtNLM"/>
    </source>
</evidence>
<evidence type="ECO:0000313" key="2">
    <source>
        <dbReference type="EMBL" id="WFS24927.1"/>
    </source>
</evidence>
<accession>A0ABY8IMG7</accession>
<reference evidence="2 3" key="1">
    <citation type="journal article" date="2019" name="Phytopathology">
        <title>A Novel Group of Rhizobium tumorigenes-Like Agrobacteria Associated with Crown Gall Disease of Rhododendron and Blueberry.</title>
        <authorList>
            <person name="Kuzmanovic N."/>
            <person name="Behrens P."/>
            <person name="Idczak E."/>
            <person name="Wagner S."/>
            <person name="Gotz M."/>
            <person name="Sproer C."/>
            <person name="Bunk B."/>
            <person name="Overmann J."/>
            <person name="Smalla K."/>
        </authorList>
    </citation>
    <scope>NUCLEOTIDE SEQUENCE [LARGE SCALE GENOMIC DNA]</scope>
    <source>
        <strain evidence="3">rho-6.2</strain>
    </source>
</reference>
<sequence length="188" mass="21247">MKPQQRSFVVEIKSARRRLKTRPKSIWGETDFGALVREAEAKLPFMQNAVSQAPISRVDQPFEPEDATDIHEAGENQLSLLPSTGPDDIRRHQQEQACLENTAFHPAEDKFKPKMAGTLKHGRRSQLENARGRNSAPAATVKAASVDTHIDELPLLDAENRRLKQLLAEHLKQQNAQLRAMLKRFEGR</sequence>
<proteinExistence type="predicted"/>
<reference evidence="2 3" key="2">
    <citation type="journal article" date="2023" name="MicrobiologyOpen">
        <title>Genomics of the tumorigenes clade of the family Rhizobiaceae and description of Rhizobium rhododendri sp. nov.</title>
        <authorList>
            <person name="Kuzmanovic N."/>
            <person name="diCenzo G.C."/>
            <person name="Bunk B."/>
            <person name="Sproeer C."/>
            <person name="Fruehling A."/>
            <person name="Neumann-Schaal M."/>
            <person name="Overmann J."/>
            <person name="Smalla K."/>
        </authorList>
    </citation>
    <scope>NUCLEOTIDE SEQUENCE [LARGE SCALE GENOMIC DNA]</scope>
    <source>
        <strain evidence="3">rho-6.2</strain>
        <plasmid evidence="2 3">unnamed1</plasmid>
    </source>
</reference>
<dbReference type="EMBL" id="CP117268">
    <property type="protein sequence ID" value="WFS24927.1"/>
    <property type="molecule type" value="Genomic_DNA"/>
</dbReference>
<feature type="coiled-coil region" evidence="1">
    <location>
        <begin position="156"/>
        <end position="188"/>
    </location>
</feature>
<organism evidence="2 3">
    <name type="scientific">Rhizobium rhododendri</name>
    <dbReference type="NCBI Taxonomy" id="2506430"/>
    <lineage>
        <taxon>Bacteria</taxon>
        <taxon>Pseudomonadati</taxon>
        <taxon>Pseudomonadota</taxon>
        <taxon>Alphaproteobacteria</taxon>
        <taxon>Hyphomicrobiales</taxon>
        <taxon>Rhizobiaceae</taxon>
        <taxon>Rhizobium/Agrobacterium group</taxon>
        <taxon>Rhizobium</taxon>
    </lineage>
</organism>
<dbReference type="RefSeq" id="WP_142831810.1">
    <property type="nucleotide sequence ID" value="NZ_CP117268.1"/>
</dbReference>
<keyword evidence="1" id="KW-0175">Coiled coil</keyword>
<protein>
    <recommendedName>
        <fullName evidence="4">Transcriptional regulator</fullName>
    </recommendedName>
</protein>
<keyword evidence="2" id="KW-0614">Plasmid</keyword>